<accession>A0A0P0WC93</accession>
<evidence type="ECO:0000313" key="2">
    <source>
        <dbReference type="EMBL" id="BAS90063.1"/>
    </source>
</evidence>
<proteinExistence type="predicted"/>
<dbReference type="Gramene" id="Os04t0513800-00">
    <property type="protein sequence ID" value="Os04t0513800-00"/>
    <property type="gene ID" value="Os04g0513800"/>
</dbReference>
<reference evidence="3" key="1">
    <citation type="journal article" date="2005" name="Nature">
        <title>The map-based sequence of the rice genome.</title>
        <authorList>
            <consortium name="International rice genome sequencing project (IRGSP)"/>
            <person name="Matsumoto T."/>
            <person name="Wu J."/>
            <person name="Kanamori H."/>
            <person name="Katayose Y."/>
            <person name="Fujisawa M."/>
            <person name="Namiki N."/>
            <person name="Mizuno H."/>
            <person name="Yamamoto K."/>
            <person name="Antonio B.A."/>
            <person name="Baba T."/>
            <person name="Sakata K."/>
            <person name="Nagamura Y."/>
            <person name="Aoki H."/>
            <person name="Arikawa K."/>
            <person name="Arita K."/>
            <person name="Bito T."/>
            <person name="Chiden Y."/>
            <person name="Fujitsuka N."/>
            <person name="Fukunaka R."/>
            <person name="Hamada M."/>
            <person name="Harada C."/>
            <person name="Hayashi A."/>
            <person name="Hijishita S."/>
            <person name="Honda M."/>
            <person name="Hosokawa S."/>
            <person name="Ichikawa Y."/>
            <person name="Idonuma A."/>
            <person name="Iijima M."/>
            <person name="Ikeda M."/>
            <person name="Ikeno M."/>
            <person name="Ito K."/>
            <person name="Ito S."/>
            <person name="Ito T."/>
            <person name="Ito Y."/>
            <person name="Ito Y."/>
            <person name="Iwabuchi A."/>
            <person name="Kamiya K."/>
            <person name="Karasawa W."/>
            <person name="Kurita K."/>
            <person name="Katagiri S."/>
            <person name="Kikuta A."/>
            <person name="Kobayashi H."/>
            <person name="Kobayashi N."/>
            <person name="Machita K."/>
            <person name="Maehara T."/>
            <person name="Masukawa M."/>
            <person name="Mizubayashi T."/>
            <person name="Mukai Y."/>
            <person name="Nagasaki H."/>
            <person name="Nagata Y."/>
            <person name="Naito S."/>
            <person name="Nakashima M."/>
            <person name="Nakama Y."/>
            <person name="Nakamichi Y."/>
            <person name="Nakamura M."/>
            <person name="Meguro A."/>
            <person name="Negishi M."/>
            <person name="Ohta I."/>
            <person name="Ohta T."/>
            <person name="Okamoto M."/>
            <person name="Ono N."/>
            <person name="Saji S."/>
            <person name="Sakaguchi M."/>
            <person name="Sakai K."/>
            <person name="Shibata M."/>
            <person name="Shimokawa T."/>
            <person name="Song J."/>
            <person name="Takazaki Y."/>
            <person name="Terasawa K."/>
            <person name="Tsugane M."/>
            <person name="Tsuji K."/>
            <person name="Ueda S."/>
            <person name="Waki K."/>
            <person name="Yamagata H."/>
            <person name="Yamamoto M."/>
            <person name="Yamamoto S."/>
            <person name="Yamane H."/>
            <person name="Yoshiki S."/>
            <person name="Yoshihara R."/>
            <person name="Yukawa K."/>
            <person name="Zhong H."/>
            <person name="Yano M."/>
            <person name="Yuan Q."/>
            <person name="Ouyang S."/>
            <person name="Liu J."/>
            <person name="Jones K.M."/>
            <person name="Gansberger K."/>
            <person name="Moffat K."/>
            <person name="Hill J."/>
            <person name="Bera J."/>
            <person name="Fadrosh D."/>
            <person name="Jin S."/>
            <person name="Johri S."/>
            <person name="Kim M."/>
            <person name="Overton L."/>
            <person name="Reardon M."/>
            <person name="Tsitrin T."/>
            <person name="Vuong H."/>
            <person name="Weaver B."/>
            <person name="Ciecko A."/>
            <person name="Tallon L."/>
            <person name="Jackson J."/>
            <person name="Pai G."/>
            <person name="Aken S.V."/>
            <person name="Utterback T."/>
            <person name="Reidmuller S."/>
            <person name="Feldblyum T."/>
            <person name="Hsiao J."/>
            <person name="Zismann V."/>
            <person name="Iobst S."/>
            <person name="de Vazeille A.R."/>
            <person name="Buell C.R."/>
            <person name="Ying K."/>
            <person name="Li Y."/>
            <person name="Lu T."/>
            <person name="Huang Y."/>
            <person name="Zhao Q."/>
            <person name="Feng Q."/>
            <person name="Zhang L."/>
            <person name="Zhu J."/>
            <person name="Weng Q."/>
            <person name="Mu J."/>
            <person name="Lu Y."/>
            <person name="Fan D."/>
            <person name="Liu Y."/>
            <person name="Guan J."/>
            <person name="Zhang Y."/>
            <person name="Yu S."/>
            <person name="Liu X."/>
            <person name="Zhang Y."/>
            <person name="Hong G."/>
            <person name="Han B."/>
            <person name="Choisne N."/>
            <person name="Demange N."/>
            <person name="Orjeda G."/>
            <person name="Samain S."/>
            <person name="Cattolico L."/>
            <person name="Pelletier E."/>
            <person name="Couloux A."/>
            <person name="Segurens B."/>
            <person name="Wincker P."/>
            <person name="D'Hont A."/>
            <person name="Scarpelli C."/>
            <person name="Weissenbach J."/>
            <person name="Salanoubat M."/>
            <person name="Quetier F."/>
            <person name="Yu Y."/>
            <person name="Kim H.R."/>
            <person name="Rambo T."/>
            <person name="Currie J."/>
            <person name="Collura K."/>
            <person name="Luo M."/>
            <person name="Yang T."/>
            <person name="Ammiraju J.S.S."/>
            <person name="Engler F."/>
            <person name="Soderlund C."/>
            <person name="Wing R.A."/>
            <person name="Palmer L.E."/>
            <person name="de la Bastide M."/>
            <person name="Spiegel L."/>
            <person name="Nascimento L."/>
            <person name="Zutavern T."/>
            <person name="O'Shaughnessy A."/>
            <person name="Dike S."/>
            <person name="Dedhia N."/>
            <person name="Preston R."/>
            <person name="Balija V."/>
            <person name="McCombie W.R."/>
            <person name="Chow T."/>
            <person name="Chen H."/>
            <person name="Chung M."/>
            <person name="Chen C."/>
            <person name="Shaw J."/>
            <person name="Wu H."/>
            <person name="Hsiao K."/>
            <person name="Chao Y."/>
            <person name="Chu M."/>
            <person name="Cheng C."/>
            <person name="Hour A."/>
            <person name="Lee P."/>
            <person name="Lin S."/>
            <person name="Lin Y."/>
            <person name="Liou J."/>
            <person name="Liu S."/>
            <person name="Hsing Y."/>
            <person name="Raghuvanshi S."/>
            <person name="Mohanty A."/>
            <person name="Bharti A.K."/>
            <person name="Gaur A."/>
            <person name="Gupta V."/>
            <person name="Kumar D."/>
            <person name="Ravi V."/>
            <person name="Vij S."/>
            <person name="Kapur A."/>
            <person name="Khurana P."/>
            <person name="Khurana P."/>
            <person name="Khurana J.P."/>
            <person name="Tyagi A.K."/>
            <person name="Gaikwad K."/>
            <person name="Singh A."/>
            <person name="Dalal V."/>
            <person name="Srivastava S."/>
            <person name="Dixit A."/>
            <person name="Pal A.K."/>
            <person name="Ghazi I.A."/>
            <person name="Yadav M."/>
            <person name="Pandit A."/>
            <person name="Bhargava A."/>
            <person name="Sureshbabu K."/>
            <person name="Batra K."/>
            <person name="Sharma T.R."/>
            <person name="Mohapatra T."/>
            <person name="Singh N.K."/>
            <person name="Messing J."/>
            <person name="Nelson A.B."/>
            <person name="Fuks G."/>
            <person name="Kavchok S."/>
            <person name="Keizer G."/>
            <person name="Linton E."/>
            <person name="Llaca V."/>
            <person name="Song R."/>
            <person name="Tanyolac B."/>
            <person name="Young S."/>
            <person name="Ho-Il K."/>
            <person name="Hahn J.H."/>
            <person name="Sangsakoo G."/>
            <person name="Vanavichit A."/>
            <person name="de Mattos Luiz.A.T."/>
            <person name="Zimmer P.D."/>
            <person name="Malone G."/>
            <person name="Dellagostin O."/>
            <person name="de Oliveira A.C."/>
            <person name="Bevan M."/>
            <person name="Bancroft I."/>
            <person name="Minx P."/>
            <person name="Cordum H."/>
            <person name="Wilson R."/>
            <person name="Cheng Z."/>
            <person name="Jin W."/>
            <person name="Jiang J."/>
            <person name="Leong S.A."/>
            <person name="Iwama H."/>
            <person name="Gojobori T."/>
            <person name="Itoh T."/>
            <person name="Niimura Y."/>
            <person name="Fujii Y."/>
            <person name="Habara T."/>
            <person name="Sakai H."/>
            <person name="Sato Y."/>
            <person name="Wilson G."/>
            <person name="Kumar K."/>
            <person name="McCouch S."/>
            <person name="Juretic N."/>
            <person name="Hoen D."/>
            <person name="Wright S."/>
            <person name="Bruskiewich R."/>
            <person name="Bureau T."/>
            <person name="Miyao A."/>
            <person name="Hirochika H."/>
            <person name="Nishikawa T."/>
            <person name="Kadowaki K."/>
            <person name="Sugiura M."/>
            <person name="Burr B."/>
            <person name="Sasaki T."/>
        </authorList>
    </citation>
    <scope>NUCLEOTIDE SEQUENCE [LARGE SCALE GENOMIC DNA]</scope>
    <source>
        <strain evidence="3">cv. Nipponbare</strain>
    </source>
</reference>
<gene>
    <name evidence="2" type="ordered locus">Os04g0513800</name>
    <name evidence="2" type="ORF">OSNPB_040513800</name>
</gene>
<dbReference type="EMBL" id="AP014960">
    <property type="protein sequence ID" value="BAS90063.1"/>
    <property type="molecule type" value="Genomic_DNA"/>
</dbReference>
<dbReference type="AlphaFoldDB" id="A0A0P0WC93"/>
<feature type="region of interest" description="Disordered" evidence="1">
    <location>
        <begin position="1"/>
        <end position="42"/>
    </location>
</feature>
<protein>
    <submittedName>
        <fullName evidence="2">Os04g0513800 protein</fullName>
    </submittedName>
</protein>
<feature type="compositionally biased region" description="Low complexity" evidence="1">
    <location>
        <begin position="9"/>
        <end position="40"/>
    </location>
</feature>
<evidence type="ECO:0000256" key="1">
    <source>
        <dbReference type="SAM" id="MobiDB-lite"/>
    </source>
</evidence>
<sequence>TNPPRRPAHAVPPAHPPSNSSAARTISSRPRSRLSRLALPGNSSCSCGRRRRGRAGCCAPRCTAPGASRRCCSCRTAGSTGSEGTRPA</sequence>
<dbReference type="InParanoid" id="A0A0P0WC93"/>
<feature type="non-terminal residue" evidence="2">
    <location>
        <position position="88"/>
    </location>
</feature>
<organism evidence="2 3">
    <name type="scientific">Oryza sativa subsp. japonica</name>
    <name type="common">Rice</name>
    <dbReference type="NCBI Taxonomy" id="39947"/>
    <lineage>
        <taxon>Eukaryota</taxon>
        <taxon>Viridiplantae</taxon>
        <taxon>Streptophyta</taxon>
        <taxon>Embryophyta</taxon>
        <taxon>Tracheophyta</taxon>
        <taxon>Spermatophyta</taxon>
        <taxon>Magnoliopsida</taxon>
        <taxon>Liliopsida</taxon>
        <taxon>Poales</taxon>
        <taxon>Poaceae</taxon>
        <taxon>BOP clade</taxon>
        <taxon>Oryzoideae</taxon>
        <taxon>Oryzeae</taxon>
        <taxon>Oryzinae</taxon>
        <taxon>Oryza</taxon>
        <taxon>Oryza sativa</taxon>
    </lineage>
</organism>
<reference evidence="2 3" key="3">
    <citation type="journal article" date="2013" name="Rice">
        <title>Improvement of the Oryza sativa Nipponbare reference genome using next generation sequence and optical map data.</title>
        <authorList>
            <person name="Kawahara Y."/>
            <person name="de la Bastide M."/>
            <person name="Hamilton J.P."/>
            <person name="Kanamori H."/>
            <person name="McCombie W.R."/>
            <person name="Ouyang S."/>
            <person name="Schwartz D.C."/>
            <person name="Tanaka T."/>
            <person name="Wu J."/>
            <person name="Zhou S."/>
            <person name="Childs K.L."/>
            <person name="Davidson R.M."/>
            <person name="Lin H."/>
            <person name="Quesada-Ocampo L."/>
            <person name="Vaillancourt B."/>
            <person name="Sakai H."/>
            <person name="Lee S.S."/>
            <person name="Kim J."/>
            <person name="Numa H."/>
            <person name="Itoh T."/>
            <person name="Buell C.R."/>
            <person name="Matsumoto T."/>
        </authorList>
    </citation>
    <scope>NUCLEOTIDE SEQUENCE [LARGE SCALE GENOMIC DNA]</scope>
    <source>
        <strain evidence="3">cv. Nipponbare</strain>
    </source>
</reference>
<dbReference type="PaxDb" id="39947-A0A0P0WC93"/>
<keyword evidence="3" id="KW-1185">Reference proteome</keyword>
<reference evidence="2 3" key="2">
    <citation type="journal article" date="2013" name="Plant Cell Physiol.">
        <title>Rice Annotation Project Database (RAP-DB): an integrative and interactive database for rice genomics.</title>
        <authorList>
            <person name="Sakai H."/>
            <person name="Lee S.S."/>
            <person name="Tanaka T."/>
            <person name="Numa H."/>
            <person name="Kim J."/>
            <person name="Kawahara Y."/>
            <person name="Wakimoto H."/>
            <person name="Yang C.C."/>
            <person name="Iwamoto M."/>
            <person name="Abe T."/>
            <person name="Yamada Y."/>
            <person name="Muto A."/>
            <person name="Inokuchi H."/>
            <person name="Ikemura T."/>
            <person name="Matsumoto T."/>
            <person name="Sasaki T."/>
            <person name="Itoh T."/>
        </authorList>
    </citation>
    <scope>NUCLEOTIDE SEQUENCE [LARGE SCALE GENOMIC DNA]</scope>
    <source>
        <strain evidence="3">cv. Nipponbare</strain>
    </source>
</reference>
<dbReference type="Proteomes" id="UP000059680">
    <property type="component" value="Chromosome 4"/>
</dbReference>
<name>A0A0P0WC93_ORYSJ</name>
<evidence type="ECO:0000313" key="3">
    <source>
        <dbReference type="Proteomes" id="UP000059680"/>
    </source>
</evidence>